<name>A0A2T3IUE4_9GAMM</name>
<protein>
    <submittedName>
        <fullName evidence="1">Uncharacterized protein</fullName>
    </submittedName>
</protein>
<dbReference type="EMBL" id="PYMH01000011">
    <property type="protein sequence ID" value="PSU32006.1"/>
    <property type="molecule type" value="Genomic_DNA"/>
</dbReference>
<proteinExistence type="predicted"/>
<reference evidence="1 2" key="1">
    <citation type="submission" date="2018-03" db="EMBL/GenBank/DDBJ databases">
        <title>Whole genome sequencing of Histamine producing bacteria.</title>
        <authorList>
            <person name="Butler K."/>
        </authorList>
    </citation>
    <scope>NUCLEOTIDE SEQUENCE [LARGE SCALE GENOMIC DNA]</scope>
    <source>
        <strain evidence="1 2">JCM 13586</strain>
    </source>
</reference>
<sequence length="75" mass="8871">MFHLFLERNIIILQIKGSFIRSDYWKIPARNKKLAFCAEIGGFIQALNLQKGNKTKEPQNLRLYTKNDDRMKCLQ</sequence>
<gene>
    <name evidence="1" type="ORF">C9I99_19510</name>
</gene>
<comment type="caution">
    <text evidence="1">The sequence shown here is derived from an EMBL/GenBank/DDBJ whole genome shotgun (WGS) entry which is preliminary data.</text>
</comment>
<evidence type="ECO:0000313" key="1">
    <source>
        <dbReference type="EMBL" id="PSU32006.1"/>
    </source>
</evidence>
<evidence type="ECO:0000313" key="2">
    <source>
        <dbReference type="Proteomes" id="UP000241222"/>
    </source>
</evidence>
<organism evidence="1 2">
    <name type="scientific">Photobacterium lutimaris</name>
    <dbReference type="NCBI Taxonomy" id="388278"/>
    <lineage>
        <taxon>Bacteria</taxon>
        <taxon>Pseudomonadati</taxon>
        <taxon>Pseudomonadota</taxon>
        <taxon>Gammaproteobacteria</taxon>
        <taxon>Vibrionales</taxon>
        <taxon>Vibrionaceae</taxon>
        <taxon>Photobacterium</taxon>
    </lineage>
</organism>
<accession>A0A2T3IUE4</accession>
<dbReference type="Proteomes" id="UP000241222">
    <property type="component" value="Unassembled WGS sequence"/>
</dbReference>
<keyword evidence="2" id="KW-1185">Reference proteome</keyword>
<dbReference type="AlphaFoldDB" id="A0A2T3IUE4"/>